<dbReference type="STRING" id="35570.A0A1I8NPD8"/>
<sequence>MLYIEIKFQYQCAKKYLSVSLWKCRKQLAASVSRMRIKYGALQLSNLLPIHLQNEKVAIAATNPVITGWINPFLVRDRVAAENILRSNGFNVIDSDQELNKSQFKWDTVCPLFLSCIPLDRNEFAKSELVQGNLFIIQEPWLGSSGSTVVRIQISPNKITYIEKPTNDAKYNFPSQNYARPTHNYQLLHHVILHRTMQTMSRDSVKGKSILNTYFFYLI</sequence>
<name>A0A1I8NPD8_STOCA</name>
<dbReference type="InterPro" id="IPR042620">
    <property type="entry name" value="NSUN7"/>
</dbReference>
<gene>
    <name evidence="1" type="primary">106094137</name>
</gene>
<organism evidence="1 2">
    <name type="scientific">Stomoxys calcitrans</name>
    <name type="common">Stable fly</name>
    <name type="synonym">Conops calcitrans</name>
    <dbReference type="NCBI Taxonomy" id="35570"/>
    <lineage>
        <taxon>Eukaryota</taxon>
        <taxon>Metazoa</taxon>
        <taxon>Ecdysozoa</taxon>
        <taxon>Arthropoda</taxon>
        <taxon>Hexapoda</taxon>
        <taxon>Insecta</taxon>
        <taxon>Pterygota</taxon>
        <taxon>Neoptera</taxon>
        <taxon>Endopterygota</taxon>
        <taxon>Diptera</taxon>
        <taxon>Brachycera</taxon>
        <taxon>Muscomorpha</taxon>
        <taxon>Muscoidea</taxon>
        <taxon>Muscidae</taxon>
        <taxon>Stomoxys</taxon>
    </lineage>
</organism>
<evidence type="ECO:0000313" key="1">
    <source>
        <dbReference type="EnsemblMetazoa" id="SCAU000868-PA"/>
    </source>
</evidence>
<protein>
    <submittedName>
        <fullName evidence="1">Uncharacterized protein</fullName>
    </submittedName>
</protein>
<reference evidence="1" key="1">
    <citation type="submission" date="2020-05" db="UniProtKB">
        <authorList>
            <consortium name="EnsemblMetazoa"/>
        </authorList>
    </citation>
    <scope>IDENTIFICATION</scope>
    <source>
        <strain evidence="1">USDA</strain>
    </source>
</reference>
<dbReference type="EnsemblMetazoa" id="SCAU000868-RA">
    <property type="protein sequence ID" value="SCAU000868-PA"/>
    <property type="gene ID" value="SCAU000868"/>
</dbReference>
<evidence type="ECO:0000313" key="2">
    <source>
        <dbReference type="Proteomes" id="UP000095300"/>
    </source>
</evidence>
<dbReference type="PANTHER" id="PTHR14663:SF2">
    <property type="entry name" value="METHYLTRANSFERASE NSUN7-RELATED"/>
    <property type="match status" value="1"/>
</dbReference>
<keyword evidence="2" id="KW-1185">Reference proteome</keyword>
<dbReference type="AlphaFoldDB" id="A0A1I8NPD8"/>
<accession>A0A1I8NPD8</accession>
<dbReference type="PANTHER" id="PTHR14663">
    <property type="entry name" value="METHYLTRANSFERASE NSUN7-RELATED"/>
    <property type="match status" value="1"/>
</dbReference>
<dbReference type="VEuPathDB" id="VectorBase:SCAU000868"/>
<dbReference type="Proteomes" id="UP000095300">
    <property type="component" value="Unassembled WGS sequence"/>
</dbReference>
<proteinExistence type="predicted"/>